<dbReference type="RefSeq" id="WP_056990274.1">
    <property type="nucleotide sequence ID" value="NZ_JQAR01000001.1"/>
</dbReference>
<dbReference type="EMBL" id="JQAR01000001">
    <property type="protein sequence ID" value="KRN34362.1"/>
    <property type="molecule type" value="Genomic_DNA"/>
</dbReference>
<evidence type="ECO:0000313" key="2">
    <source>
        <dbReference type="Proteomes" id="UP000051727"/>
    </source>
</evidence>
<dbReference type="OrthoDB" id="2282388at2"/>
<organism evidence="1 2">
    <name type="scientific">Liquorilactobacillus mali</name>
    <dbReference type="NCBI Taxonomy" id="1618"/>
    <lineage>
        <taxon>Bacteria</taxon>
        <taxon>Bacillati</taxon>
        <taxon>Bacillota</taxon>
        <taxon>Bacilli</taxon>
        <taxon>Lactobacillales</taxon>
        <taxon>Lactobacillaceae</taxon>
        <taxon>Liquorilactobacillus</taxon>
    </lineage>
</organism>
<name>A0A0R2GAM4_9LACO</name>
<sequence length="296" mass="34976">MGDKEYEISFSRGISFLEDKNYKKAQKLLAECYLEKKNFRTNFFLFQACYGQSDFKEASRLAEEYLIEYLSDNKKFEFLILAKMMAEDVIGTHKLYLQVRKYMNTAEKNHFFGLIKKEESKIKLERVQELKKTLLYCGAFSKIRQRKALQASYGLPLDDFKETAQKLLCDENVHQFVKVSILNDLRQLNDKREASYLFIDGKIYKIKPSKLHVFEETKLFSSLKQQIISEQNDNNDLLRWNEIKLKLSLLYPFEEEIIGNSQKWRGLLMLENIQNYSGGEQNLARKLEELLVEWSG</sequence>
<dbReference type="AlphaFoldDB" id="A0A0R2GAM4"/>
<dbReference type="STRING" id="1618.IV36_GL000162"/>
<dbReference type="PATRIC" id="fig|1618.3.peg.162"/>
<gene>
    <name evidence="1" type="ORF">IV36_GL000162</name>
</gene>
<evidence type="ECO:0000313" key="1">
    <source>
        <dbReference type="EMBL" id="KRN34362.1"/>
    </source>
</evidence>
<accession>A0A0R2GAM4</accession>
<proteinExistence type="predicted"/>
<dbReference type="Proteomes" id="UP000051727">
    <property type="component" value="Unassembled WGS sequence"/>
</dbReference>
<protein>
    <recommendedName>
        <fullName evidence="3">Hydrolase</fullName>
    </recommendedName>
</protein>
<evidence type="ECO:0008006" key="3">
    <source>
        <dbReference type="Google" id="ProtNLM"/>
    </source>
</evidence>
<comment type="caution">
    <text evidence="1">The sequence shown here is derived from an EMBL/GenBank/DDBJ whole genome shotgun (WGS) entry which is preliminary data.</text>
</comment>
<reference evidence="1 2" key="1">
    <citation type="journal article" date="2015" name="Genome Announc.">
        <title>Expanding the biotechnology potential of lactobacilli through comparative genomics of 213 strains and associated genera.</title>
        <authorList>
            <person name="Sun Z."/>
            <person name="Harris H.M."/>
            <person name="McCann A."/>
            <person name="Guo C."/>
            <person name="Argimon S."/>
            <person name="Zhang W."/>
            <person name="Yang X."/>
            <person name="Jeffery I.B."/>
            <person name="Cooney J.C."/>
            <person name="Kagawa T.F."/>
            <person name="Liu W."/>
            <person name="Song Y."/>
            <person name="Salvetti E."/>
            <person name="Wrobel A."/>
            <person name="Rasinkangas P."/>
            <person name="Parkhill J."/>
            <person name="Rea M.C."/>
            <person name="O'Sullivan O."/>
            <person name="Ritari J."/>
            <person name="Douillard F.P."/>
            <person name="Paul Ross R."/>
            <person name="Yang R."/>
            <person name="Briner A.E."/>
            <person name="Felis G.E."/>
            <person name="de Vos W.M."/>
            <person name="Barrangou R."/>
            <person name="Klaenhammer T.R."/>
            <person name="Caufield P.W."/>
            <person name="Cui Y."/>
            <person name="Zhang H."/>
            <person name="O'Toole P.W."/>
        </authorList>
    </citation>
    <scope>NUCLEOTIDE SEQUENCE [LARGE SCALE GENOMIC DNA]</scope>
    <source>
        <strain evidence="1 2">ATCC 27304</strain>
    </source>
</reference>